<dbReference type="Proteomes" id="UP000199031">
    <property type="component" value="Unassembled WGS sequence"/>
</dbReference>
<keyword evidence="2" id="KW-1185">Reference proteome</keyword>
<evidence type="ECO:0000313" key="2">
    <source>
        <dbReference type="Proteomes" id="UP000199031"/>
    </source>
</evidence>
<name>A0A1I5V6I6_9BACT</name>
<proteinExistence type="predicted"/>
<dbReference type="AlphaFoldDB" id="A0A1I5V6I6"/>
<sequence length="32" mass="3682">MESIYVKNISSTNFQGQTIEVYFAVNENQNVN</sequence>
<accession>A0A1I5V6I6</accession>
<gene>
    <name evidence="1" type="ORF">SAMN05444277_104234</name>
</gene>
<dbReference type="STRING" id="1465490.SAMN05444277_104234"/>
<reference evidence="1 2" key="1">
    <citation type="submission" date="2016-10" db="EMBL/GenBank/DDBJ databases">
        <authorList>
            <person name="de Groot N.N."/>
        </authorList>
    </citation>
    <scope>NUCLEOTIDE SEQUENCE [LARGE SCALE GENOMIC DNA]</scope>
    <source>
        <strain evidence="1 2">DSM 28286</strain>
    </source>
</reference>
<organism evidence="1 2">
    <name type="scientific">Parafilimonas terrae</name>
    <dbReference type="NCBI Taxonomy" id="1465490"/>
    <lineage>
        <taxon>Bacteria</taxon>
        <taxon>Pseudomonadati</taxon>
        <taxon>Bacteroidota</taxon>
        <taxon>Chitinophagia</taxon>
        <taxon>Chitinophagales</taxon>
        <taxon>Chitinophagaceae</taxon>
        <taxon>Parafilimonas</taxon>
    </lineage>
</organism>
<evidence type="ECO:0000313" key="1">
    <source>
        <dbReference type="EMBL" id="SFQ02967.1"/>
    </source>
</evidence>
<dbReference type="EMBL" id="FOXQ01000004">
    <property type="protein sequence ID" value="SFQ02967.1"/>
    <property type="molecule type" value="Genomic_DNA"/>
</dbReference>
<protein>
    <submittedName>
        <fullName evidence="1">Uncharacterized protein</fullName>
    </submittedName>
</protein>